<dbReference type="AlphaFoldDB" id="A0A0B4X7L9"/>
<dbReference type="Proteomes" id="UP000031368">
    <property type="component" value="Plasmid pRgalR602b"/>
</dbReference>
<gene>
    <name evidence="1" type="ORF">RGR602_PB00460</name>
</gene>
<dbReference type="EMBL" id="CP006879">
    <property type="protein sequence ID" value="AJD43989.1"/>
    <property type="molecule type" value="Genomic_DNA"/>
</dbReference>
<proteinExistence type="predicted"/>
<dbReference type="KEGG" id="rga:RGR602_PB00460"/>
<accession>A0A0B4X7L9</accession>
<dbReference type="HOGENOM" id="CLU_2024861_0_0_5"/>
<reference evidence="1 2" key="1">
    <citation type="submission" date="2013-11" db="EMBL/GenBank/DDBJ databases">
        <title>Complete genome sequence of Rhizobium gallicum bv. gallicum R602.</title>
        <authorList>
            <person name="Bustos P."/>
            <person name="Santamaria R.I."/>
            <person name="Lozano L."/>
            <person name="Acosta J.L."/>
            <person name="Ormeno-Orrillo E."/>
            <person name="Rogel M.A."/>
            <person name="Romero D."/>
            <person name="Cevallos M.A."/>
            <person name="Martinez-Romero E."/>
            <person name="Gonzalez V."/>
        </authorList>
    </citation>
    <scope>NUCLEOTIDE SEQUENCE [LARGE SCALE GENOMIC DNA]</scope>
    <source>
        <strain evidence="1 2">R602</strain>
        <plasmid evidence="1 2">pRgalR602b</plasmid>
    </source>
</reference>
<name>A0A0B4X7L9_9HYPH</name>
<sequence length="122" mass="12917">MIRWSTKGRTSAEIGDAARRVGTLRCNDCDAVFSGALDRDIGSVAHDNVPESLVANGDHDCPAVPLDAQTPVRTNLSVSGTLDVLGKSSNAVASWPDSSEARIASFMKRASMPVMPIFRNAS</sequence>
<geneLocation type="plasmid" evidence="1 2">
    <name>pRgalR602b</name>
</geneLocation>
<organism evidence="1 2">
    <name type="scientific">Rhizobium gallicum bv. gallicum R602sp</name>
    <dbReference type="NCBI Taxonomy" id="1041138"/>
    <lineage>
        <taxon>Bacteria</taxon>
        <taxon>Pseudomonadati</taxon>
        <taxon>Pseudomonadota</taxon>
        <taxon>Alphaproteobacteria</taxon>
        <taxon>Hyphomicrobiales</taxon>
        <taxon>Rhizobiaceae</taxon>
        <taxon>Rhizobium/Agrobacterium group</taxon>
        <taxon>Rhizobium</taxon>
    </lineage>
</organism>
<protein>
    <submittedName>
        <fullName evidence="1">Uncharacterized protein</fullName>
    </submittedName>
</protein>
<evidence type="ECO:0000313" key="2">
    <source>
        <dbReference type="Proteomes" id="UP000031368"/>
    </source>
</evidence>
<keyword evidence="1" id="KW-0614">Plasmid</keyword>
<keyword evidence="2" id="KW-1185">Reference proteome</keyword>
<evidence type="ECO:0000313" key="1">
    <source>
        <dbReference type="EMBL" id="AJD43989.1"/>
    </source>
</evidence>